<dbReference type="SUPFAM" id="SSF54909">
    <property type="entry name" value="Dimeric alpha+beta barrel"/>
    <property type="match status" value="1"/>
</dbReference>
<evidence type="ECO:0000256" key="8">
    <source>
        <dbReference type="SAM" id="MobiDB-lite"/>
    </source>
</evidence>
<sequence>MALEDKTGRIQAEGDSTETAASRRAFLRGAGSLAVAGAVCPFSGARATSASLPRPAELAKGITPDSRGPSRGIVETFDGPHQGGILTPLQNHTCFVVFDLVTEDGPSVVRLLKLWTEAARRLSRGQTVASVDGNPDRPPADSGDAVGLGPARLTLTFGFGPGLFEKDGHDRYGLRARRPAELIDLPHFNGDQLAPGNTGGDLSVQACADDPQVAFHAVRQLARIADGTAQLRWIQNGYNAQFAAEDTPRNLMGFKDGTQNPVSARPDQVHAVAGGKSFRPGSADKVVWVGSEGPEWMRGGSYMVARRIRIFLEHWDRTDLSFQEEVFGRRKQSGAPLTGKGEFDPIDLDAVDKDGNPIIAENAHVRLASAAANGGAEILRRGYSYNDGLSFVAERWPPWRQGLQYDAGLFFVCYQRDPRTGFVQIYDKMSKLDLVNQYATHVGSGLFACPPGTGTKPSSFIGEALFKDVSLKSVAATPASVPAPGASSTGKTASY</sequence>
<evidence type="ECO:0000259" key="10">
    <source>
        <dbReference type="Pfam" id="PF20628"/>
    </source>
</evidence>
<dbReference type="Proteomes" id="UP000500767">
    <property type="component" value="Chromosome"/>
</dbReference>
<dbReference type="PANTHER" id="PTHR30521">
    <property type="entry name" value="DEFERROCHELATASE/PEROXIDASE"/>
    <property type="match status" value="1"/>
</dbReference>
<organism evidence="11 12">
    <name type="scientific">Lichenicola cladoniae</name>
    <dbReference type="NCBI Taxonomy" id="1484109"/>
    <lineage>
        <taxon>Bacteria</taxon>
        <taxon>Pseudomonadati</taxon>
        <taxon>Pseudomonadota</taxon>
        <taxon>Alphaproteobacteria</taxon>
        <taxon>Acetobacterales</taxon>
        <taxon>Acetobacteraceae</taxon>
        <taxon>Lichenicola</taxon>
    </lineage>
</organism>
<dbReference type="Pfam" id="PF04261">
    <property type="entry name" value="Dyp_perox_N"/>
    <property type="match status" value="1"/>
</dbReference>
<keyword evidence="5" id="KW-0732">Signal</keyword>
<comment type="cofactor">
    <cofactor evidence="1">
        <name>heme b</name>
        <dbReference type="ChEBI" id="CHEBI:60344"/>
    </cofactor>
</comment>
<evidence type="ECO:0000313" key="11">
    <source>
        <dbReference type="EMBL" id="QKE92048.1"/>
    </source>
</evidence>
<keyword evidence="2 11" id="KW-0575">Peroxidase</keyword>
<evidence type="ECO:0000256" key="3">
    <source>
        <dbReference type="ARBA" id="ARBA00022617"/>
    </source>
</evidence>
<reference evidence="11 12" key="1">
    <citation type="journal article" date="2014" name="World J. Microbiol. Biotechnol.">
        <title>Biodiversity and physiological characteristics of Antarctic and Arctic lichens-associated bacteria.</title>
        <authorList>
            <person name="Lee Y.M."/>
            <person name="Kim E.H."/>
            <person name="Lee H.K."/>
            <person name="Hong S.G."/>
        </authorList>
    </citation>
    <scope>NUCLEOTIDE SEQUENCE [LARGE SCALE GENOMIC DNA]</scope>
    <source>
        <strain evidence="11 12">PAMC 26569</strain>
    </source>
</reference>
<feature type="domain" description="Dyp-type peroxidase C-terminal" evidence="10">
    <location>
        <begin position="247"/>
        <end position="452"/>
    </location>
</feature>
<dbReference type="Pfam" id="PF20628">
    <property type="entry name" value="Dyp_perox_C"/>
    <property type="match status" value="1"/>
</dbReference>
<evidence type="ECO:0000256" key="2">
    <source>
        <dbReference type="ARBA" id="ARBA00022559"/>
    </source>
</evidence>
<dbReference type="GO" id="GO:0005829">
    <property type="term" value="C:cytosol"/>
    <property type="evidence" value="ECO:0007669"/>
    <property type="project" value="TreeGrafter"/>
</dbReference>
<dbReference type="InterPro" id="IPR006314">
    <property type="entry name" value="Dyp_peroxidase"/>
</dbReference>
<evidence type="ECO:0000256" key="7">
    <source>
        <dbReference type="ARBA" id="ARBA00023004"/>
    </source>
</evidence>
<keyword evidence="12" id="KW-1185">Reference proteome</keyword>
<evidence type="ECO:0000256" key="4">
    <source>
        <dbReference type="ARBA" id="ARBA00022723"/>
    </source>
</evidence>
<dbReference type="InterPro" id="IPR048327">
    <property type="entry name" value="Dyp_perox_N"/>
</dbReference>
<evidence type="ECO:0000256" key="6">
    <source>
        <dbReference type="ARBA" id="ARBA00023002"/>
    </source>
</evidence>
<keyword evidence="3" id="KW-0349">Heme</keyword>
<dbReference type="GO" id="GO:0046872">
    <property type="term" value="F:metal ion binding"/>
    <property type="evidence" value="ECO:0007669"/>
    <property type="project" value="UniProtKB-KW"/>
</dbReference>
<feature type="region of interest" description="Disordered" evidence="8">
    <location>
        <begin position="1"/>
        <end position="20"/>
    </location>
</feature>
<dbReference type="NCBIfam" id="TIGR01413">
    <property type="entry name" value="Dyp_perox_fam"/>
    <property type="match status" value="1"/>
</dbReference>
<name>A0A6M8HUM6_9PROT</name>
<dbReference type="InterPro" id="IPR006311">
    <property type="entry name" value="TAT_signal"/>
</dbReference>
<accession>A0A6M8HUM6</accession>
<dbReference type="InterPro" id="IPR048328">
    <property type="entry name" value="Dyp_perox_C"/>
</dbReference>
<dbReference type="PROSITE" id="PS51318">
    <property type="entry name" value="TAT"/>
    <property type="match status" value="1"/>
</dbReference>
<proteinExistence type="predicted"/>
<evidence type="ECO:0000259" key="9">
    <source>
        <dbReference type="Pfam" id="PF04261"/>
    </source>
</evidence>
<dbReference type="EMBL" id="CP053708">
    <property type="protein sequence ID" value="QKE92048.1"/>
    <property type="molecule type" value="Genomic_DNA"/>
</dbReference>
<protein>
    <submittedName>
        <fullName evidence="11">Dyp-type peroxidase</fullName>
    </submittedName>
</protein>
<dbReference type="KEGG" id="lck:HN018_20205"/>
<keyword evidence="7" id="KW-0408">Iron</keyword>
<keyword evidence="6" id="KW-0560">Oxidoreductase</keyword>
<dbReference type="GO" id="GO:0004601">
    <property type="term" value="F:peroxidase activity"/>
    <property type="evidence" value="ECO:0007669"/>
    <property type="project" value="UniProtKB-KW"/>
</dbReference>
<feature type="region of interest" description="Disordered" evidence="8">
    <location>
        <begin position="126"/>
        <end position="147"/>
    </location>
</feature>
<evidence type="ECO:0000313" key="12">
    <source>
        <dbReference type="Proteomes" id="UP000500767"/>
    </source>
</evidence>
<evidence type="ECO:0000256" key="1">
    <source>
        <dbReference type="ARBA" id="ARBA00001970"/>
    </source>
</evidence>
<dbReference type="PROSITE" id="PS51404">
    <property type="entry name" value="DYP_PEROXIDASE"/>
    <property type="match status" value="1"/>
</dbReference>
<keyword evidence="4" id="KW-0479">Metal-binding</keyword>
<dbReference type="GO" id="GO:0020037">
    <property type="term" value="F:heme binding"/>
    <property type="evidence" value="ECO:0007669"/>
    <property type="project" value="InterPro"/>
</dbReference>
<dbReference type="AlphaFoldDB" id="A0A6M8HUM6"/>
<gene>
    <name evidence="11" type="ORF">HN018_20205</name>
</gene>
<dbReference type="InterPro" id="IPR011008">
    <property type="entry name" value="Dimeric_a/b-barrel"/>
</dbReference>
<dbReference type="PANTHER" id="PTHR30521:SF4">
    <property type="entry name" value="DEFERROCHELATASE"/>
    <property type="match status" value="1"/>
</dbReference>
<feature type="domain" description="Dyp-type peroxidase N-terminal" evidence="9">
    <location>
        <begin position="82"/>
        <end position="239"/>
    </location>
</feature>
<evidence type="ECO:0000256" key="5">
    <source>
        <dbReference type="ARBA" id="ARBA00022729"/>
    </source>
</evidence>